<evidence type="ECO:0000256" key="1">
    <source>
        <dbReference type="SAM" id="MobiDB-lite"/>
    </source>
</evidence>
<name>A0A7W8BGC5_STREU</name>
<dbReference type="SUPFAM" id="SSF55486">
    <property type="entry name" value="Metalloproteases ('zincins'), catalytic domain"/>
    <property type="match status" value="1"/>
</dbReference>
<dbReference type="EMBL" id="JACHJF010000037">
    <property type="protein sequence ID" value="MBB5122931.1"/>
    <property type="molecule type" value="Genomic_DNA"/>
</dbReference>
<dbReference type="InterPro" id="IPR022603">
    <property type="entry name" value="DUF3152"/>
</dbReference>
<dbReference type="RefSeq" id="WP_228773431.1">
    <property type="nucleotide sequence ID" value="NZ_JACHJF010000037.1"/>
</dbReference>
<proteinExistence type="predicted"/>
<evidence type="ECO:0000313" key="4">
    <source>
        <dbReference type="Proteomes" id="UP000528608"/>
    </source>
</evidence>
<dbReference type="Pfam" id="PF11350">
    <property type="entry name" value="DUF3152"/>
    <property type="match status" value="1"/>
</dbReference>
<comment type="caution">
    <text evidence="3">The sequence shown here is derived from an EMBL/GenBank/DDBJ whole genome shotgun (WGS) entry which is preliminary data.</text>
</comment>
<evidence type="ECO:0000259" key="2">
    <source>
        <dbReference type="Pfam" id="PF11350"/>
    </source>
</evidence>
<feature type="region of interest" description="Disordered" evidence="1">
    <location>
        <begin position="26"/>
        <end position="45"/>
    </location>
</feature>
<organism evidence="3 4">
    <name type="scientific">Streptomyces eurocidicus</name>
    <name type="common">Streptoverticillium eurocidicus</name>
    <dbReference type="NCBI Taxonomy" id="66423"/>
    <lineage>
        <taxon>Bacteria</taxon>
        <taxon>Bacillati</taxon>
        <taxon>Actinomycetota</taxon>
        <taxon>Actinomycetes</taxon>
        <taxon>Kitasatosporales</taxon>
        <taxon>Streptomycetaceae</taxon>
        <taxon>Streptomyces</taxon>
    </lineage>
</organism>
<gene>
    <name evidence="3" type="ORF">FHS36_006408</name>
</gene>
<dbReference type="Proteomes" id="UP000528608">
    <property type="component" value="Unassembled WGS sequence"/>
</dbReference>
<reference evidence="3 4" key="1">
    <citation type="submission" date="2020-08" db="EMBL/GenBank/DDBJ databases">
        <title>Genomic Encyclopedia of Type Strains, Phase III (KMG-III): the genomes of soil and plant-associated and newly described type strains.</title>
        <authorList>
            <person name="Whitman W."/>
        </authorList>
    </citation>
    <scope>NUCLEOTIDE SEQUENCE [LARGE SCALE GENOMIC DNA]</scope>
    <source>
        <strain evidence="3 4">CECT 3259</strain>
    </source>
</reference>
<dbReference type="AlphaFoldDB" id="A0A7W8BGC5"/>
<feature type="domain" description="DUF3152" evidence="2">
    <location>
        <begin position="61"/>
        <end position="241"/>
    </location>
</feature>
<protein>
    <recommendedName>
        <fullName evidence="2">DUF3152 domain-containing protein</fullName>
    </recommendedName>
</protein>
<accession>A0A7W8BGC5</accession>
<sequence length="244" mass="26539">MAVFLLLSWWVAWGPGHRALEIPRGTPHAEALPSPEPLPSRGATLADSFPADPKLSLRGGFTTVSGHDVPAIPRGNGRRLTYRVDVEDGLAERGFDAGLFASFVQRTLNDPRGWAHDGALSFERVSDGRADFAVTLASPGTVNTWCAKAGLDTSEQVVSCDVYGEERVMINSYRWALGAPTYGKDTLGYRRMLVNHEVGHRIGHDHETCGRSGTPAPVMMQQTKTLTTGTAVCLPNPWPYPERS</sequence>
<evidence type="ECO:0000313" key="3">
    <source>
        <dbReference type="EMBL" id="MBB5122931.1"/>
    </source>
</evidence>